<dbReference type="GO" id="GO:0005524">
    <property type="term" value="F:ATP binding"/>
    <property type="evidence" value="ECO:0007669"/>
    <property type="project" value="InterPro"/>
</dbReference>
<comment type="similarity">
    <text evidence="1">Belongs to the protein kinase superfamily. ADCK protein kinase family.</text>
</comment>
<gene>
    <name evidence="3" type="ORF">I8755_31440</name>
</gene>
<dbReference type="SUPFAM" id="SSF56112">
    <property type="entry name" value="Protein kinase-like (PK-like)"/>
    <property type="match status" value="1"/>
</dbReference>
<dbReference type="Proteomes" id="UP000596130">
    <property type="component" value="Chromosome"/>
</dbReference>
<keyword evidence="3" id="KW-0808">Transferase</keyword>
<feature type="domain" description="Protein kinase" evidence="2">
    <location>
        <begin position="115"/>
        <end position="446"/>
    </location>
</feature>
<dbReference type="InterPro" id="IPR050154">
    <property type="entry name" value="UbiB_kinase"/>
</dbReference>
<dbReference type="EMBL" id="CP065959">
    <property type="protein sequence ID" value="QQC92401.1"/>
    <property type="molecule type" value="Genomic_DNA"/>
</dbReference>
<protein>
    <submittedName>
        <fullName evidence="3">AarF/ABC1/UbiB kinase family protein</fullName>
    </submittedName>
</protein>
<evidence type="ECO:0000259" key="2">
    <source>
        <dbReference type="PROSITE" id="PS50011"/>
    </source>
</evidence>
<sequence length="523" mass="58240">MPHGRGRRTARIASRALAGEITRAVRDRRGRPGGCSPEDVRLHRARTLRRTLEHLGPLYIKVGQILATRPDFVPEYIREELACLNDRADVEPFSHFEPVLEQELGSDWRTLFSEIHTEQPLGAASLAQVYKAVNAQGVPCAVKIQRPGAADAVLGDMTVTRTVTRVISKAFPHFSEVVDIAAMLEVLFTVMRDELDFTREARNMRDGRKIARDFKRICIPKPLLATPRVLVQTFAEGVPINELKEGFLSEKQRKRLAYELIEFMFRSYFTERFFHADPHPGNIIISPQGKAHIIDWGMVGRIDRDTSTAVLGAFLAMARNDGTALAKQWVNLGTATPWSNVSAFTRDVSRVVPRWTDSSLEELNFGVALMTLLRYSSHRGIQITPLTSVAGKSVTNIEGSVRSLYPRLKLSTAVRRGLKDIMRDLVLETFSGEQAAQVGLHLLSLLTQGPAHLQAVITDMSDRQFAVQSRTNVGDPIGPGARQRAGARYGPMTLGTTWVATQLAQRARARLAAADKARRRPEK</sequence>
<evidence type="ECO:0000256" key="1">
    <source>
        <dbReference type="ARBA" id="ARBA00009670"/>
    </source>
</evidence>
<reference evidence="3 4" key="1">
    <citation type="submission" date="2020-12" db="EMBL/GenBank/DDBJ databases">
        <title>Identification and biosynthesis of polyene macrolides produced by Streptomyces alfalfae Men-myco-93-63.</title>
        <authorList>
            <person name="Liu D."/>
            <person name="Li Y."/>
            <person name="Liu L."/>
            <person name="Han X."/>
            <person name="Shen F."/>
        </authorList>
    </citation>
    <scope>NUCLEOTIDE SEQUENCE [LARGE SCALE GENOMIC DNA]</scope>
    <source>
        <strain evidence="3 4">Men-myco-93-63</strain>
    </source>
</reference>
<organism evidence="3 4">
    <name type="scientific">Streptomyces alfalfae</name>
    <dbReference type="NCBI Taxonomy" id="1642299"/>
    <lineage>
        <taxon>Bacteria</taxon>
        <taxon>Bacillati</taxon>
        <taxon>Actinomycetota</taxon>
        <taxon>Actinomycetes</taxon>
        <taxon>Kitasatosporales</taxon>
        <taxon>Streptomycetaceae</taxon>
        <taxon>Streptomyces</taxon>
    </lineage>
</organism>
<keyword evidence="3" id="KW-0418">Kinase</keyword>
<dbReference type="PROSITE" id="PS50011">
    <property type="entry name" value="PROTEIN_KINASE_DOM"/>
    <property type="match status" value="1"/>
</dbReference>
<dbReference type="GO" id="GO:0004672">
    <property type="term" value="F:protein kinase activity"/>
    <property type="evidence" value="ECO:0007669"/>
    <property type="project" value="InterPro"/>
</dbReference>
<dbReference type="PANTHER" id="PTHR10566:SF113">
    <property type="entry name" value="PROTEIN ACTIVITY OF BC1 COMPLEX KINASE 7, CHLOROPLASTIC"/>
    <property type="match status" value="1"/>
</dbReference>
<accession>A0A7T4PLB2</accession>
<name>A0A7T4PLB2_9ACTN</name>
<dbReference type="InterPro" id="IPR000719">
    <property type="entry name" value="Prot_kinase_dom"/>
</dbReference>
<dbReference type="AlphaFoldDB" id="A0A7T4PLB2"/>
<dbReference type="Gene3D" id="1.10.510.10">
    <property type="entry name" value="Transferase(Phosphotransferase) domain 1"/>
    <property type="match status" value="1"/>
</dbReference>
<dbReference type="InterPro" id="IPR004147">
    <property type="entry name" value="ABC1_dom"/>
</dbReference>
<dbReference type="PANTHER" id="PTHR10566">
    <property type="entry name" value="CHAPERONE-ACTIVITY OF BC1 COMPLEX CABC1 -RELATED"/>
    <property type="match status" value="1"/>
</dbReference>
<dbReference type="CDD" id="cd05121">
    <property type="entry name" value="ABC1_ADCK3-like"/>
    <property type="match status" value="1"/>
</dbReference>
<dbReference type="InterPro" id="IPR011009">
    <property type="entry name" value="Kinase-like_dom_sf"/>
</dbReference>
<evidence type="ECO:0000313" key="4">
    <source>
        <dbReference type="Proteomes" id="UP000596130"/>
    </source>
</evidence>
<dbReference type="Pfam" id="PF03109">
    <property type="entry name" value="ABC1"/>
    <property type="match status" value="1"/>
</dbReference>
<proteinExistence type="inferred from homology"/>
<evidence type="ECO:0000313" key="3">
    <source>
        <dbReference type="EMBL" id="QQC92401.1"/>
    </source>
</evidence>